<evidence type="ECO:0000313" key="1">
    <source>
        <dbReference type="EMBL" id="QSX78721.1"/>
    </source>
</evidence>
<organism evidence="1 2">
    <name type="scientific">Agrilutibacter solisilvae</name>
    <dbReference type="NCBI Taxonomy" id="2763317"/>
    <lineage>
        <taxon>Bacteria</taxon>
        <taxon>Pseudomonadati</taxon>
        <taxon>Pseudomonadota</taxon>
        <taxon>Gammaproteobacteria</taxon>
        <taxon>Lysobacterales</taxon>
        <taxon>Lysobacteraceae</taxon>
        <taxon>Agrilutibacter</taxon>
    </lineage>
</organism>
<dbReference type="KEGG" id="lsf:I8J32_001915"/>
<sequence length="105" mass="11435">MSLETELKRLSALLTPPTGYTNDTKVFAPEPGDPHADLKTELLESASRMRGLGEAAVGGASMKVPFLENSTYQRLEALPSGGREDFFELANAIQAVATEINRRRN</sequence>
<accession>A0A974Y5H1</accession>
<name>A0A974Y5H1_9GAMM</name>
<gene>
    <name evidence="1" type="ORF">I8J32_001915</name>
</gene>
<dbReference type="RefSeq" id="WP_200615532.1">
    <property type="nucleotide sequence ID" value="NZ_CP071518.1"/>
</dbReference>
<keyword evidence="2" id="KW-1185">Reference proteome</keyword>
<dbReference type="AlphaFoldDB" id="A0A974Y5H1"/>
<protein>
    <submittedName>
        <fullName evidence="1">Uncharacterized protein</fullName>
    </submittedName>
</protein>
<evidence type="ECO:0000313" key="2">
    <source>
        <dbReference type="Proteomes" id="UP000639274"/>
    </source>
</evidence>
<proteinExistence type="predicted"/>
<dbReference type="EMBL" id="CP071518">
    <property type="protein sequence ID" value="QSX78721.1"/>
    <property type="molecule type" value="Genomic_DNA"/>
</dbReference>
<dbReference type="Proteomes" id="UP000639274">
    <property type="component" value="Chromosome"/>
</dbReference>
<reference evidence="1 2" key="1">
    <citation type="submission" date="2021-03" db="EMBL/GenBank/DDBJ databases">
        <title>Lysobacter sp. nov. isolated from soil of gangwondo yeongwol, south Korea.</title>
        <authorList>
            <person name="Kim K.R."/>
            <person name="Kim K.H."/>
            <person name="Jeon C.O."/>
        </authorList>
    </citation>
    <scope>NUCLEOTIDE SEQUENCE [LARGE SCALE GENOMIC DNA]</scope>
    <source>
        <strain evidence="1 2">R19</strain>
    </source>
</reference>